<name>A0A0Q3PJM9_9HYPH</name>
<evidence type="ECO:0000313" key="12">
    <source>
        <dbReference type="Proteomes" id="UP000051562"/>
    </source>
</evidence>
<keyword evidence="4 7" id="KW-0238">DNA-binding</keyword>
<reference evidence="10 12" key="1">
    <citation type="submission" date="2015-10" db="EMBL/GenBank/DDBJ databases">
        <title>Draft genome of Bosea thiooxidans.</title>
        <authorList>
            <person name="Wang X."/>
        </authorList>
    </citation>
    <scope>NUCLEOTIDE SEQUENCE [LARGE SCALE GENOMIC DNA]</scope>
    <source>
        <strain evidence="10 12">CGMCC 9174</strain>
    </source>
</reference>
<gene>
    <name evidence="10" type="ORF">ARD30_15800</name>
    <name evidence="11" type="ORF">SAMN05660750_01891</name>
</gene>
<dbReference type="InterPro" id="IPR039420">
    <property type="entry name" value="WalR-like"/>
</dbReference>
<dbReference type="Gene3D" id="3.40.50.2300">
    <property type="match status" value="1"/>
</dbReference>
<evidence type="ECO:0000256" key="6">
    <source>
        <dbReference type="PROSITE-ProRule" id="PRU00169"/>
    </source>
</evidence>
<protein>
    <submittedName>
        <fullName evidence="10">Two-component system response regulator</fullName>
    </submittedName>
    <submittedName>
        <fullName evidence="11">Two-component system, OmpR family, response regulator TctD</fullName>
    </submittedName>
</protein>
<dbReference type="Proteomes" id="UP000051562">
    <property type="component" value="Unassembled WGS sequence"/>
</dbReference>
<dbReference type="Proteomes" id="UP000190130">
    <property type="component" value="Unassembled WGS sequence"/>
</dbReference>
<dbReference type="Gene3D" id="6.10.250.690">
    <property type="match status" value="1"/>
</dbReference>
<dbReference type="Pfam" id="PF00072">
    <property type="entry name" value="Response_reg"/>
    <property type="match status" value="1"/>
</dbReference>
<dbReference type="CDD" id="cd00383">
    <property type="entry name" value="trans_reg_C"/>
    <property type="match status" value="1"/>
</dbReference>
<dbReference type="AlphaFoldDB" id="A0A0Q3PJM9"/>
<accession>A0A0Q3PJM9</accession>
<feature type="domain" description="Response regulatory" evidence="8">
    <location>
        <begin position="2"/>
        <end position="116"/>
    </location>
</feature>
<feature type="modified residue" description="4-aspartylphosphate" evidence="6">
    <location>
        <position position="51"/>
    </location>
</feature>
<evidence type="ECO:0000313" key="10">
    <source>
        <dbReference type="EMBL" id="KQK29918.1"/>
    </source>
</evidence>
<proteinExistence type="predicted"/>
<dbReference type="GO" id="GO:0005829">
    <property type="term" value="C:cytosol"/>
    <property type="evidence" value="ECO:0007669"/>
    <property type="project" value="TreeGrafter"/>
</dbReference>
<dbReference type="InterPro" id="IPR036388">
    <property type="entry name" value="WH-like_DNA-bd_sf"/>
</dbReference>
<dbReference type="PANTHER" id="PTHR48111:SF67">
    <property type="entry name" value="TRANSCRIPTIONAL REGULATORY PROTEIN TCTD"/>
    <property type="match status" value="1"/>
</dbReference>
<keyword evidence="3" id="KW-0805">Transcription regulation</keyword>
<dbReference type="RefSeq" id="WP_055728718.1">
    <property type="nucleotide sequence ID" value="NZ_FUYX01000004.1"/>
</dbReference>
<dbReference type="STRING" id="53254.SAMN05660750_01891"/>
<sequence length="221" mass="24578">MRVLVVEDTADIAEAVVMRLEKIGHAVDWEQDGITASELLHVQAYDLVVLDLSLPGQDGLAVLRQMRARRLKTPVLVLTARSAVDERIGALDLGADDYLIKPFDYGELEARARALLRRSAGQSDNLLRVGPLVIDRAGRVASVNDRPLNLTRRELTVLEILAARPDRIVPKEELVEQLFNFDQEASPNAVEQFVARLRRKLADASVEIRTLRGLGYQLAVV</sequence>
<dbReference type="OrthoDB" id="9802426at2"/>
<evidence type="ECO:0000259" key="8">
    <source>
        <dbReference type="PROSITE" id="PS50110"/>
    </source>
</evidence>
<organism evidence="10 12">
    <name type="scientific">Bosea thiooxidans</name>
    <dbReference type="NCBI Taxonomy" id="53254"/>
    <lineage>
        <taxon>Bacteria</taxon>
        <taxon>Pseudomonadati</taxon>
        <taxon>Pseudomonadota</taxon>
        <taxon>Alphaproteobacteria</taxon>
        <taxon>Hyphomicrobiales</taxon>
        <taxon>Boseaceae</taxon>
        <taxon>Bosea</taxon>
    </lineage>
</organism>
<feature type="domain" description="OmpR/PhoB-type" evidence="9">
    <location>
        <begin position="124"/>
        <end position="220"/>
    </location>
</feature>
<evidence type="ECO:0000256" key="2">
    <source>
        <dbReference type="ARBA" id="ARBA00023012"/>
    </source>
</evidence>
<evidence type="ECO:0000256" key="3">
    <source>
        <dbReference type="ARBA" id="ARBA00023015"/>
    </source>
</evidence>
<keyword evidence="2" id="KW-0902">Two-component regulatory system</keyword>
<keyword evidence="1 6" id="KW-0597">Phosphoprotein</keyword>
<feature type="DNA-binding region" description="OmpR/PhoB-type" evidence="7">
    <location>
        <begin position="124"/>
        <end position="220"/>
    </location>
</feature>
<dbReference type="PANTHER" id="PTHR48111">
    <property type="entry name" value="REGULATOR OF RPOS"/>
    <property type="match status" value="1"/>
</dbReference>
<dbReference type="GO" id="GO:0000976">
    <property type="term" value="F:transcription cis-regulatory region binding"/>
    <property type="evidence" value="ECO:0007669"/>
    <property type="project" value="TreeGrafter"/>
</dbReference>
<dbReference type="InterPro" id="IPR001789">
    <property type="entry name" value="Sig_transdc_resp-reg_receiver"/>
</dbReference>
<evidence type="ECO:0000313" key="13">
    <source>
        <dbReference type="Proteomes" id="UP000190130"/>
    </source>
</evidence>
<evidence type="ECO:0000256" key="7">
    <source>
        <dbReference type="PROSITE-ProRule" id="PRU01091"/>
    </source>
</evidence>
<dbReference type="SMART" id="SM00862">
    <property type="entry name" value="Trans_reg_C"/>
    <property type="match status" value="1"/>
</dbReference>
<dbReference type="GO" id="GO:0032993">
    <property type="term" value="C:protein-DNA complex"/>
    <property type="evidence" value="ECO:0007669"/>
    <property type="project" value="TreeGrafter"/>
</dbReference>
<dbReference type="EMBL" id="LMAR01000044">
    <property type="protein sequence ID" value="KQK29918.1"/>
    <property type="molecule type" value="Genomic_DNA"/>
</dbReference>
<dbReference type="Gene3D" id="1.10.10.10">
    <property type="entry name" value="Winged helix-like DNA-binding domain superfamily/Winged helix DNA-binding domain"/>
    <property type="match status" value="1"/>
</dbReference>
<dbReference type="Pfam" id="PF00486">
    <property type="entry name" value="Trans_reg_C"/>
    <property type="match status" value="1"/>
</dbReference>
<dbReference type="SUPFAM" id="SSF52172">
    <property type="entry name" value="CheY-like"/>
    <property type="match status" value="1"/>
</dbReference>
<dbReference type="PROSITE" id="PS51755">
    <property type="entry name" value="OMPR_PHOB"/>
    <property type="match status" value="1"/>
</dbReference>
<dbReference type="InterPro" id="IPR001867">
    <property type="entry name" value="OmpR/PhoB-type_DNA-bd"/>
</dbReference>
<keyword evidence="5" id="KW-0804">Transcription</keyword>
<dbReference type="PROSITE" id="PS50110">
    <property type="entry name" value="RESPONSE_REGULATORY"/>
    <property type="match status" value="1"/>
</dbReference>
<evidence type="ECO:0000256" key="1">
    <source>
        <dbReference type="ARBA" id="ARBA00022553"/>
    </source>
</evidence>
<dbReference type="FunFam" id="3.40.50.2300:FF:000002">
    <property type="entry name" value="DNA-binding response regulator PhoP"/>
    <property type="match status" value="1"/>
</dbReference>
<dbReference type="SMART" id="SM00448">
    <property type="entry name" value="REC"/>
    <property type="match status" value="1"/>
</dbReference>
<evidence type="ECO:0000313" key="11">
    <source>
        <dbReference type="EMBL" id="SKB68860.1"/>
    </source>
</evidence>
<dbReference type="EMBL" id="FUYX01000004">
    <property type="protein sequence ID" value="SKB68860.1"/>
    <property type="molecule type" value="Genomic_DNA"/>
</dbReference>
<evidence type="ECO:0000256" key="5">
    <source>
        <dbReference type="ARBA" id="ARBA00023163"/>
    </source>
</evidence>
<evidence type="ECO:0000259" key="9">
    <source>
        <dbReference type="PROSITE" id="PS51755"/>
    </source>
</evidence>
<dbReference type="InterPro" id="IPR011006">
    <property type="entry name" value="CheY-like_superfamily"/>
</dbReference>
<keyword evidence="12" id="KW-1185">Reference proteome</keyword>
<evidence type="ECO:0000256" key="4">
    <source>
        <dbReference type="ARBA" id="ARBA00023125"/>
    </source>
</evidence>
<dbReference type="GO" id="GO:0006355">
    <property type="term" value="P:regulation of DNA-templated transcription"/>
    <property type="evidence" value="ECO:0007669"/>
    <property type="project" value="InterPro"/>
</dbReference>
<reference evidence="11 13" key="2">
    <citation type="submission" date="2017-02" db="EMBL/GenBank/DDBJ databases">
        <authorList>
            <person name="Peterson S.W."/>
        </authorList>
    </citation>
    <scope>NUCLEOTIDE SEQUENCE [LARGE SCALE GENOMIC DNA]</scope>
    <source>
        <strain evidence="11 13">DSM 9653</strain>
    </source>
</reference>
<dbReference type="GO" id="GO:0000156">
    <property type="term" value="F:phosphorelay response regulator activity"/>
    <property type="evidence" value="ECO:0007669"/>
    <property type="project" value="TreeGrafter"/>
</dbReference>